<feature type="transmembrane region" description="Helical" evidence="11">
    <location>
        <begin position="110"/>
        <end position="133"/>
    </location>
</feature>
<keyword evidence="10 11" id="KW-0472">Membrane</keyword>
<evidence type="ECO:0000256" key="8">
    <source>
        <dbReference type="ARBA" id="ARBA00022989"/>
    </source>
</evidence>
<dbReference type="GO" id="GO:0005524">
    <property type="term" value="F:ATP binding"/>
    <property type="evidence" value="ECO:0007669"/>
    <property type="project" value="UniProtKB-KW"/>
</dbReference>
<comment type="catalytic activity">
    <reaction evidence="1">
        <text>ATP + protein L-histidine = ADP + protein N-phospho-L-histidine.</text>
        <dbReference type="EC" id="2.7.13.3"/>
    </reaction>
</comment>
<dbReference type="InterPro" id="IPR036890">
    <property type="entry name" value="HATPase_C_sf"/>
</dbReference>
<dbReference type="Proteomes" id="UP001500642">
    <property type="component" value="Unassembled WGS sequence"/>
</dbReference>
<keyword evidence="15" id="KW-1185">Reference proteome</keyword>
<evidence type="ECO:0000256" key="1">
    <source>
        <dbReference type="ARBA" id="ARBA00000085"/>
    </source>
</evidence>
<dbReference type="SUPFAM" id="SSF158472">
    <property type="entry name" value="HAMP domain-like"/>
    <property type="match status" value="1"/>
</dbReference>
<proteinExistence type="predicted"/>
<dbReference type="Gene3D" id="6.10.340.10">
    <property type="match status" value="1"/>
</dbReference>
<evidence type="ECO:0000256" key="7">
    <source>
        <dbReference type="ARBA" id="ARBA00022777"/>
    </source>
</evidence>
<feature type="domain" description="HAMP" evidence="13">
    <location>
        <begin position="133"/>
        <end position="186"/>
    </location>
</feature>
<dbReference type="CDD" id="cd00082">
    <property type="entry name" value="HisKA"/>
    <property type="match status" value="1"/>
</dbReference>
<dbReference type="Pfam" id="PF00672">
    <property type="entry name" value="HAMP"/>
    <property type="match status" value="1"/>
</dbReference>
<comment type="caution">
    <text evidence="14">The sequence shown here is derived from an EMBL/GenBank/DDBJ whole genome shotgun (WGS) entry which is preliminary data.</text>
</comment>
<reference evidence="15" key="1">
    <citation type="journal article" date="2019" name="Int. J. Syst. Evol. Microbiol.">
        <title>The Global Catalogue of Microorganisms (GCM) 10K type strain sequencing project: providing services to taxonomists for standard genome sequencing and annotation.</title>
        <authorList>
            <consortium name="The Broad Institute Genomics Platform"/>
            <consortium name="The Broad Institute Genome Sequencing Center for Infectious Disease"/>
            <person name="Wu L."/>
            <person name="Ma J."/>
        </authorList>
    </citation>
    <scope>NUCLEOTIDE SEQUENCE [LARGE SCALE GENOMIC DNA]</scope>
    <source>
        <strain evidence="15">JCM 17808</strain>
    </source>
</reference>
<gene>
    <name evidence="14" type="ORF">GCM10023167_13390</name>
</gene>
<dbReference type="SUPFAM" id="SSF55874">
    <property type="entry name" value="ATPase domain of HSP90 chaperone/DNA topoisomerase II/histidine kinase"/>
    <property type="match status" value="1"/>
</dbReference>
<dbReference type="Pfam" id="PF00512">
    <property type="entry name" value="HisKA"/>
    <property type="match status" value="1"/>
</dbReference>
<dbReference type="Pfam" id="PF02518">
    <property type="entry name" value="HATPase_c"/>
    <property type="match status" value="1"/>
</dbReference>
<dbReference type="InterPro" id="IPR003660">
    <property type="entry name" value="HAMP_dom"/>
</dbReference>
<evidence type="ECO:0000256" key="2">
    <source>
        <dbReference type="ARBA" id="ARBA00004236"/>
    </source>
</evidence>
<dbReference type="Gene3D" id="3.30.565.10">
    <property type="entry name" value="Histidine kinase-like ATPase, C-terminal domain"/>
    <property type="match status" value="1"/>
</dbReference>
<name>A0ABP8JCF7_9MICO</name>
<dbReference type="Gene3D" id="1.10.287.130">
    <property type="match status" value="1"/>
</dbReference>
<evidence type="ECO:0000256" key="3">
    <source>
        <dbReference type="ARBA" id="ARBA00012438"/>
    </source>
</evidence>
<sequence length="422" mass="45174">MPFESLTELLYAAMTADVPGAHESFAAMIDGEIVYVPAGERTVDITHPALLAEIESRRTPDRTVTTDVSYESELMRVAIVPVTVPGDESQGYFIIAYDLGRFYDEVAQGAWIYAGVSLFTLLLVGVLGAGVMARMLRPVHEINEVAGRADANDLSARVAVTGTGDEIDRLGANFNSMLDRVQDGIEEQRRFLSDAGHELKTPLTIIRGNLEVVDETDPADVVETRDLVLDEVDRMSRIVADLSLLAAAGHADFIRIGPESAASIVSEVAAKASSLGPQRFTVATSVDQEMVIDRQRIAQALLQLCRNAVNHTPPESSVVISAAATSSPATHPEAGPAVLFRVADDGPGIPYEEQPHIFDRFRRGSGSGGTEGSGLGLAIVAAIAHAHGGWVDLESRPGHGAAFTIVIPRTPWRTEPAPWHTS</sequence>
<keyword evidence="6 11" id="KW-0812">Transmembrane</keyword>
<dbReference type="EC" id="2.7.13.3" evidence="3"/>
<evidence type="ECO:0000256" key="9">
    <source>
        <dbReference type="ARBA" id="ARBA00023012"/>
    </source>
</evidence>
<keyword evidence="7" id="KW-0418">Kinase</keyword>
<feature type="domain" description="Histidine kinase" evidence="12">
    <location>
        <begin position="194"/>
        <end position="411"/>
    </location>
</feature>
<evidence type="ECO:0000313" key="14">
    <source>
        <dbReference type="EMBL" id="GAA4388538.1"/>
    </source>
</evidence>
<evidence type="ECO:0000313" key="15">
    <source>
        <dbReference type="Proteomes" id="UP001500642"/>
    </source>
</evidence>
<evidence type="ECO:0000256" key="10">
    <source>
        <dbReference type="ARBA" id="ARBA00023136"/>
    </source>
</evidence>
<evidence type="ECO:0000256" key="11">
    <source>
        <dbReference type="SAM" id="Phobius"/>
    </source>
</evidence>
<dbReference type="InterPro" id="IPR036097">
    <property type="entry name" value="HisK_dim/P_sf"/>
</dbReference>
<dbReference type="InterPro" id="IPR003661">
    <property type="entry name" value="HisK_dim/P_dom"/>
</dbReference>
<dbReference type="SMART" id="SM00304">
    <property type="entry name" value="HAMP"/>
    <property type="match status" value="1"/>
</dbReference>
<dbReference type="InterPro" id="IPR003594">
    <property type="entry name" value="HATPase_dom"/>
</dbReference>
<dbReference type="PANTHER" id="PTHR45436:SF5">
    <property type="entry name" value="SENSOR HISTIDINE KINASE TRCS"/>
    <property type="match status" value="1"/>
</dbReference>
<dbReference type="SUPFAM" id="SSF47384">
    <property type="entry name" value="Homodimeric domain of signal transducing histidine kinase"/>
    <property type="match status" value="1"/>
</dbReference>
<evidence type="ECO:0000256" key="5">
    <source>
        <dbReference type="ARBA" id="ARBA00022679"/>
    </source>
</evidence>
<evidence type="ECO:0000259" key="12">
    <source>
        <dbReference type="PROSITE" id="PS50109"/>
    </source>
</evidence>
<evidence type="ECO:0000256" key="4">
    <source>
        <dbReference type="ARBA" id="ARBA00022553"/>
    </source>
</evidence>
<dbReference type="SMART" id="SM00388">
    <property type="entry name" value="HisKA"/>
    <property type="match status" value="1"/>
</dbReference>
<keyword evidence="4" id="KW-0597">Phosphoprotein</keyword>
<keyword evidence="9" id="KW-0902">Two-component regulatory system</keyword>
<evidence type="ECO:0000256" key="6">
    <source>
        <dbReference type="ARBA" id="ARBA00022692"/>
    </source>
</evidence>
<dbReference type="EMBL" id="BAABGL010000006">
    <property type="protein sequence ID" value="GAA4388538.1"/>
    <property type="molecule type" value="Genomic_DNA"/>
</dbReference>
<dbReference type="PANTHER" id="PTHR45436">
    <property type="entry name" value="SENSOR HISTIDINE KINASE YKOH"/>
    <property type="match status" value="1"/>
</dbReference>
<keyword evidence="5" id="KW-0808">Transferase</keyword>
<dbReference type="CDD" id="cd06225">
    <property type="entry name" value="HAMP"/>
    <property type="match status" value="1"/>
</dbReference>
<dbReference type="PROSITE" id="PS50109">
    <property type="entry name" value="HIS_KIN"/>
    <property type="match status" value="1"/>
</dbReference>
<dbReference type="PROSITE" id="PS50885">
    <property type="entry name" value="HAMP"/>
    <property type="match status" value="1"/>
</dbReference>
<dbReference type="InterPro" id="IPR050428">
    <property type="entry name" value="TCS_sensor_his_kinase"/>
</dbReference>
<accession>A0ABP8JCF7</accession>
<keyword evidence="14" id="KW-0547">Nucleotide-binding</keyword>
<keyword evidence="8 11" id="KW-1133">Transmembrane helix</keyword>
<evidence type="ECO:0000259" key="13">
    <source>
        <dbReference type="PROSITE" id="PS50885"/>
    </source>
</evidence>
<comment type="subcellular location">
    <subcellularLocation>
        <location evidence="2">Cell membrane</location>
    </subcellularLocation>
</comment>
<dbReference type="InterPro" id="IPR004358">
    <property type="entry name" value="Sig_transdc_His_kin-like_C"/>
</dbReference>
<dbReference type="InterPro" id="IPR005467">
    <property type="entry name" value="His_kinase_dom"/>
</dbReference>
<keyword evidence="14" id="KW-0067">ATP-binding</keyword>
<dbReference type="SMART" id="SM00387">
    <property type="entry name" value="HATPase_c"/>
    <property type="match status" value="1"/>
</dbReference>
<organism evidence="14 15">
    <name type="scientific">Brevibacterium pityocampae</name>
    <dbReference type="NCBI Taxonomy" id="506594"/>
    <lineage>
        <taxon>Bacteria</taxon>
        <taxon>Bacillati</taxon>
        <taxon>Actinomycetota</taxon>
        <taxon>Actinomycetes</taxon>
        <taxon>Micrococcales</taxon>
        <taxon>Brevibacteriaceae</taxon>
        <taxon>Brevibacterium</taxon>
    </lineage>
</organism>
<protein>
    <recommendedName>
        <fullName evidence="3">histidine kinase</fullName>
        <ecNumber evidence="3">2.7.13.3</ecNumber>
    </recommendedName>
</protein>
<dbReference type="CDD" id="cd00075">
    <property type="entry name" value="HATPase"/>
    <property type="match status" value="1"/>
</dbReference>
<dbReference type="PRINTS" id="PR00344">
    <property type="entry name" value="BCTRLSENSOR"/>
</dbReference>
<dbReference type="RefSeq" id="WP_345030934.1">
    <property type="nucleotide sequence ID" value="NZ_BAABGL010000006.1"/>
</dbReference>